<dbReference type="AlphaFoldDB" id="B3CDQ5"/>
<accession>B3CDQ5</accession>
<name>B3CDQ5_9BACE</name>
<proteinExistence type="predicted"/>
<dbReference type="InterPro" id="IPR025342">
    <property type="entry name" value="DUF4248"/>
</dbReference>
<dbReference type="EMBL" id="ABJL02000008">
    <property type="protein sequence ID" value="EDV03209.1"/>
    <property type="molecule type" value="Genomic_DNA"/>
</dbReference>
<dbReference type="Pfam" id="PF14053">
    <property type="entry name" value="DUF4248"/>
    <property type="match status" value="1"/>
</dbReference>
<dbReference type="Proteomes" id="UP000004596">
    <property type="component" value="Unassembled WGS sequence"/>
</dbReference>
<evidence type="ECO:0000313" key="1">
    <source>
        <dbReference type="EMBL" id="EDV03209.1"/>
    </source>
</evidence>
<reference evidence="1 2" key="1">
    <citation type="submission" date="2008-04" db="EMBL/GenBank/DDBJ databases">
        <title>Draft genome sequence of Bacteroides intestinalis (DSM 17393).</title>
        <authorList>
            <person name="Sudarsanam P."/>
            <person name="Ley R."/>
            <person name="Guruge J."/>
            <person name="Turnbaugh P.J."/>
            <person name="Mahowald M."/>
            <person name="Liep D."/>
            <person name="Gordon J."/>
        </authorList>
    </citation>
    <scope>NUCLEOTIDE SEQUENCE [LARGE SCALE GENOMIC DNA]</scope>
    <source>
        <strain evidence="1 2">DSM 17393</strain>
    </source>
</reference>
<organism evidence="1 2">
    <name type="scientific">Bacteroides intestinalis DSM 17393</name>
    <dbReference type="NCBI Taxonomy" id="471870"/>
    <lineage>
        <taxon>Bacteria</taxon>
        <taxon>Pseudomonadati</taxon>
        <taxon>Bacteroidota</taxon>
        <taxon>Bacteroidia</taxon>
        <taxon>Bacteroidales</taxon>
        <taxon>Bacteroidaceae</taxon>
        <taxon>Bacteroides</taxon>
    </lineage>
</organism>
<gene>
    <name evidence="1" type="ORF">BACINT_02323</name>
</gene>
<evidence type="ECO:0008006" key="3">
    <source>
        <dbReference type="Google" id="ProtNLM"/>
    </source>
</evidence>
<reference evidence="1 2" key="2">
    <citation type="submission" date="2008-04" db="EMBL/GenBank/DDBJ databases">
        <authorList>
            <person name="Fulton L."/>
            <person name="Clifton S."/>
            <person name="Fulton B."/>
            <person name="Xu J."/>
            <person name="Minx P."/>
            <person name="Pepin K.H."/>
            <person name="Johnson M."/>
            <person name="Thiruvilangam P."/>
            <person name="Bhonagiri V."/>
            <person name="Nash W.E."/>
            <person name="Mardis E.R."/>
            <person name="Wilson R.K."/>
        </authorList>
    </citation>
    <scope>NUCLEOTIDE SEQUENCE [LARGE SCALE GENOMIC DNA]</scope>
    <source>
        <strain evidence="1 2">DSM 17393</strain>
    </source>
</reference>
<protein>
    <recommendedName>
        <fullName evidence="3">DUF4248 domain-containing protein</fullName>
    </recommendedName>
</protein>
<evidence type="ECO:0000313" key="2">
    <source>
        <dbReference type="Proteomes" id="UP000004596"/>
    </source>
</evidence>
<dbReference type="eggNOG" id="ENOG502ZW23">
    <property type="taxonomic scope" value="Bacteria"/>
</dbReference>
<comment type="caution">
    <text evidence="1">The sequence shown here is derived from an EMBL/GenBank/DDBJ whole genome shotgun (WGS) entry which is preliminary data.</text>
</comment>
<sequence>MIINKITLMKTSNENEKAPEEAWPVRPYSKRELAEAYAPNISPVSALNRLAQWFRYNLQLSEALLQTGYKKRQQIFTSMQVELIFRYLGRP</sequence>